<evidence type="ECO:0000313" key="3">
    <source>
        <dbReference type="Proteomes" id="UP000186922"/>
    </source>
</evidence>
<name>A0A1D1URI2_RAMVA</name>
<evidence type="ECO:0000256" key="1">
    <source>
        <dbReference type="SAM" id="MobiDB-lite"/>
    </source>
</evidence>
<gene>
    <name evidence="2" type="primary">RvY_01424-1</name>
    <name evidence="2" type="synonym">RvY_01424.1</name>
    <name evidence="2" type="ORF">RvY_01424</name>
</gene>
<protein>
    <submittedName>
        <fullName evidence="2">Uncharacterized protein</fullName>
    </submittedName>
</protein>
<proteinExistence type="predicted"/>
<feature type="region of interest" description="Disordered" evidence="1">
    <location>
        <begin position="29"/>
        <end position="61"/>
    </location>
</feature>
<organism evidence="2 3">
    <name type="scientific">Ramazzottius varieornatus</name>
    <name type="common">Water bear</name>
    <name type="synonym">Tardigrade</name>
    <dbReference type="NCBI Taxonomy" id="947166"/>
    <lineage>
        <taxon>Eukaryota</taxon>
        <taxon>Metazoa</taxon>
        <taxon>Ecdysozoa</taxon>
        <taxon>Tardigrada</taxon>
        <taxon>Eutardigrada</taxon>
        <taxon>Parachela</taxon>
        <taxon>Hypsibioidea</taxon>
        <taxon>Ramazzottiidae</taxon>
        <taxon>Ramazzottius</taxon>
    </lineage>
</organism>
<dbReference type="Proteomes" id="UP000186922">
    <property type="component" value="Unassembled WGS sequence"/>
</dbReference>
<feature type="compositionally biased region" description="Polar residues" evidence="1">
    <location>
        <begin position="29"/>
        <end position="38"/>
    </location>
</feature>
<reference evidence="2 3" key="1">
    <citation type="journal article" date="2016" name="Nat. Commun.">
        <title>Extremotolerant tardigrade genome and improved radiotolerance of human cultured cells by tardigrade-unique protein.</title>
        <authorList>
            <person name="Hashimoto T."/>
            <person name="Horikawa D.D."/>
            <person name="Saito Y."/>
            <person name="Kuwahara H."/>
            <person name="Kozuka-Hata H."/>
            <person name="Shin-I T."/>
            <person name="Minakuchi Y."/>
            <person name="Ohishi K."/>
            <person name="Motoyama A."/>
            <person name="Aizu T."/>
            <person name="Enomoto A."/>
            <person name="Kondo K."/>
            <person name="Tanaka S."/>
            <person name="Hara Y."/>
            <person name="Koshikawa S."/>
            <person name="Sagara H."/>
            <person name="Miura T."/>
            <person name="Yokobori S."/>
            <person name="Miyagawa K."/>
            <person name="Suzuki Y."/>
            <person name="Kubo T."/>
            <person name="Oyama M."/>
            <person name="Kohara Y."/>
            <person name="Fujiyama A."/>
            <person name="Arakawa K."/>
            <person name="Katayama T."/>
            <person name="Toyoda A."/>
            <person name="Kunieda T."/>
        </authorList>
    </citation>
    <scope>NUCLEOTIDE SEQUENCE [LARGE SCALE GENOMIC DNA]</scope>
    <source>
        <strain evidence="2 3">YOKOZUNA-1</strain>
    </source>
</reference>
<dbReference type="AlphaFoldDB" id="A0A1D1URI2"/>
<accession>A0A1D1URI2</accession>
<feature type="compositionally biased region" description="Basic and acidic residues" evidence="1">
    <location>
        <begin position="41"/>
        <end position="50"/>
    </location>
</feature>
<evidence type="ECO:0000313" key="2">
    <source>
        <dbReference type="EMBL" id="GAU88788.1"/>
    </source>
</evidence>
<dbReference type="EMBL" id="BDGG01000001">
    <property type="protein sequence ID" value="GAU88788.1"/>
    <property type="molecule type" value="Genomic_DNA"/>
</dbReference>
<sequence>MAVSSSHFPRAVIRETLVPAKMYTLYQHSDPFTTSSGGTLEDQRTDKRTWEGQQKPKKVFT</sequence>
<comment type="caution">
    <text evidence="2">The sequence shown here is derived from an EMBL/GenBank/DDBJ whole genome shotgun (WGS) entry which is preliminary data.</text>
</comment>
<keyword evidence="3" id="KW-1185">Reference proteome</keyword>